<dbReference type="FunFam" id="1.10.3660.10:FF:000003">
    <property type="entry name" value="Prephenate dehydrogenase"/>
    <property type="match status" value="1"/>
</dbReference>
<reference evidence="11 12" key="1">
    <citation type="submission" date="2018-11" db="EMBL/GenBank/DDBJ databases">
        <title>Genomic Encyclopedia of Type Strains, Phase IV (KMG-IV): sequencing the most valuable type-strain genomes for metagenomic binning, comparative biology and taxonomic classification.</title>
        <authorList>
            <person name="Goeker M."/>
        </authorList>
    </citation>
    <scope>NUCLEOTIDE SEQUENCE [LARGE SCALE GENOMIC DNA]</scope>
    <source>
        <strain evidence="11 12">DSM 100275</strain>
    </source>
</reference>
<dbReference type="Gene3D" id="1.10.3660.10">
    <property type="entry name" value="6-phosphogluconate dehydrogenase C-terminal like domain"/>
    <property type="match status" value="1"/>
</dbReference>
<comment type="caution">
    <text evidence="11">The sequence shown here is derived from an EMBL/GenBank/DDBJ whole genome shotgun (WGS) entry which is preliminary data.</text>
</comment>
<comment type="pathway">
    <text evidence="1">Amino-acid biosynthesis; L-tyrosine biosynthesis; (4-hydroxyphenyl)pyruvate from prephenate (NAD(+) route): step 1/1.</text>
</comment>
<dbReference type="FunFam" id="3.40.50.720:FF:000208">
    <property type="entry name" value="Prephenate dehydrogenase"/>
    <property type="match status" value="1"/>
</dbReference>
<dbReference type="PANTHER" id="PTHR21363:SF0">
    <property type="entry name" value="PREPHENATE DEHYDROGENASE [NADP(+)]"/>
    <property type="match status" value="1"/>
</dbReference>
<dbReference type="GO" id="GO:0070403">
    <property type="term" value="F:NAD+ binding"/>
    <property type="evidence" value="ECO:0007669"/>
    <property type="project" value="InterPro"/>
</dbReference>
<comment type="similarity">
    <text evidence="2">Belongs to the prephenate/arogenate dehydrogenase family.</text>
</comment>
<dbReference type="AlphaFoldDB" id="A0A3N1Y0C2"/>
<dbReference type="PROSITE" id="PS51176">
    <property type="entry name" value="PDH_ADH"/>
    <property type="match status" value="1"/>
</dbReference>
<dbReference type="GO" id="GO:0008977">
    <property type="term" value="F:prephenate dehydrogenase (NAD+) activity"/>
    <property type="evidence" value="ECO:0007669"/>
    <property type="project" value="UniProtKB-EC"/>
</dbReference>
<dbReference type="InterPro" id="IPR036291">
    <property type="entry name" value="NAD(P)-bd_dom_sf"/>
</dbReference>
<dbReference type="InterPro" id="IPR046825">
    <property type="entry name" value="PDH_C"/>
</dbReference>
<dbReference type="Proteomes" id="UP000276634">
    <property type="component" value="Unassembled WGS sequence"/>
</dbReference>
<accession>A0A3N1Y0C2</accession>
<dbReference type="EC" id="1.3.1.12" evidence="3"/>
<evidence type="ECO:0000256" key="5">
    <source>
        <dbReference type="ARBA" id="ARBA00022605"/>
    </source>
</evidence>
<keyword evidence="4" id="KW-0827">Tyrosine biosynthesis</keyword>
<dbReference type="PANTHER" id="PTHR21363">
    <property type="entry name" value="PREPHENATE DEHYDROGENASE"/>
    <property type="match status" value="1"/>
</dbReference>
<evidence type="ECO:0000313" key="11">
    <source>
        <dbReference type="EMBL" id="ROR32295.1"/>
    </source>
</evidence>
<dbReference type="Pfam" id="PF02153">
    <property type="entry name" value="PDH_N"/>
    <property type="match status" value="1"/>
</dbReference>
<keyword evidence="12" id="KW-1185">Reference proteome</keyword>
<proteinExistence type="inferred from homology"/>
<protein>
    <recommendedName>
        <fullName evidence="3">prephenate dehydrogenase</fullName>
        <ecNumber evidence="3">1.3.1.12</ecNumber>
    </recommendedName>
</protein>
<dbReference type="Pfam" id="PF20463">
    <property type="entry name" value="PDH_C"/>
    <property type="match status" value="1"/>
</dbReference>
<evidence type="ECO:0000259" key="10">
    <source>
        <dbReference type="PROSITE" id="PS51176"/>
    </source>
</evidence>
<evidence type="ECO:0000256" key="9">
    <source>
        <dbReference type="ARBA" id="ARBA00049260"/>
    </source>
</evidence>
<organism evidence="11 12">
    <name type="scientific">Inmirania thermothiophila</name>
    <dbReference type="NCBI Taxonomy" id="1750597"/>
    <lineage>
        <taxon>Bacteria</taxon>
        <taxon>Pseudomonadati</taxon>
        <taxon>Pseudomonadota</taxon>
        <taxon>Gammaproteobacteria</taxon>
        <taxon>Chromatiales</taxon>
        <taxon>Ectothiorhodospiraceae</taxon>
        <taxon>Inmirania</taxon>
    </lineage>
</organism>
<evidence type="ECO:0000256" key="6">
    <source>
        <dbReference type="ARBA" id="ARBA00023002"/>
    </source>
</evidence>
<dbReference type="SUPFAM" id="SSF48179">
    <property type="entry name" value="6-phosphogluconate dehydrogenase C-terminal domain-like"/>
    <property type="match status" value="1"/>
</dbReference>
<dbReference type="InterPro" id="IPR050812">
    <property type="entry name" value="Preph/Arog_dehydrog"/>
</dbReference>
<dbReference type="SUPFAM" id="SSF51735">
    <property type="entry name" value="NAD(P)-binding Rossmann-fold domains"/>
    <property type="match status" value="1"/>
</dbReference>
<dbReference type="GO" id="GO:0004665">
    <property type="term" value="F:prephenate dehydrogenase (NADP+) activity"/>
    <property type="evidence" value="ECO:0007669"/>
    <property type="project" value="InterPro"/>
</dbReference>
<keyword evidence="8" id="KW-0057">Aromatic amino acid biosynthesis</keyword>
<dbReference type="Gene3D" id="3.40.50.720">
    <property type="entry name" value="NAD(P)-binding Rossmann-like Domain"/>
    <property type="match status" value="1"/>
</dbReference>
<dbReference type="InterPro" id="IPR008927">
    <property type="entry name" value="6-PGluconate_DH-like_C_sf"/>
</dbReference>
<keyword evidence="5" id="KW-0028">Amino-acid biosynthesis</keyword>
<evidence type="ECO:0000313" key="12">
    <source>
        <dbReference type="Proteomes" id="UP000276634"/>
    </source>
</evidence>
<name>A0A3N1Y0C2_9GAMM</name>
<evidence type="ECO:0000256" key="4">
    <source>
        <dbReference type="ARBA" id="ARBA00022498"/>
    </source>
</evidence>
<dbReference type="EMBL" id="RJVI01000002">
    <property type="protein sequence ID" value="ROR32295.1"/>
    <property type="molecule type" value="Genomic_DNA"/>
</dbReference>
<dbReference type="GO" id="GO:0006571">
    <property type="term" value="P:tyrosine biosynthetic process"/>
    <property type="evidence" value="ECO:0007669"/>
    <property type="project" value="UniProtKB-KW"/>
</dbReference>
<keyword evidence="7" id="KW-0520">NAD</keyword>
<dbReference type="InterPro" id="IPR003099">
    <property type="entry name" value="Prephen_DH"/>
</dbReference>
<keyword evidence="6" id="KW-0560">Oxidoreductase</keyword>
<evidence type="ECO:0000256" key="2">
    <source>
        <dbReference type="ARBA" id="ARBA00007964"/>
    </source>
</evidence>
<evidence type="ECO:0000256" key="8">
    <source>
        <dbReference type="ARBA" id="ARBA00023141"/>
    </source>
</evidence>
<sequence length="292" mass="30541">MAVARRLAVLGVGLIGGSLARALRRAEAVGEIVGCGRDPAHLARAVELGVVDRAETDPAAAVAGADLVVLAVPLGAMRAVLAAAAPALAADAVVTDVGSAKASVIADARAVFGRIPRWFVPGHPIAGTERSGVEAAFAELFEDHRVLLTPVAETDPAAVERVRRMWEAAGAVVETMEVAHHDAVLAATSHLPHMLAYALVDALARLEGHEEIFRYAAGGFRDFTRIASSDPVMWHDICLANREALLGMLRRFQADLARLADAVEAGDGETLLATFRRAKAARDAHVLGRGGG</sequence>
<dbReference type="InterPro" id="IPR046826">
    <property type="entry name" value="PDH_N"/>
</dbReference>
<evidence type="ECO:0000256" key="3">
    <source>
        <dbReference type="ARBA" id="ARBA00012068"/>
    </source>
</evidence>
<evidence type="ECO:0000256" key="1">
    <source>
        <dbReference type="ARBA" id="ARBA00005067"/>
    </source>
</evidence>
<gene>
    <name evidence="11" type="ORF">EDC57_1493</name>
</gene>
<feature type="domain" description="Prephenate/arogenate dehydrogenase" evidence="10">
    <location>
        <begin position="5"/>
        <end position="292"/>
    </location>
</feature>
<comment type="catalytic activity">
    <reaction evidence="9">
        <text>prephenate + NAD(+) = 3-(4-hydroxyphenyl)pyruvate + CO2 + NADH</text>
        <dbReference type="Rhea" id="RHEA:13869"/>
        <dbReference type="ChEBI" id="CHEBI:16526"/>
        <dbReference type="ChEBI" id="CHEBI:29934"/>
        <dbReference type="ChEBI" id="CHEBI:36242"/>
        <dbReference type="ChEBI" id="CHEBI:57540"/>
        <dbReference type="ChEBI" id="CHEBI:57945"/>
        <dbReference type="EC" id="1.3.1.12"/>
    </reaction>
</comment>
<evidence type="ECO:0000256" key="7">
    <source>
        <dbReference type="ARBA" id="ARBA00023027"/>
    </source>
</evidence>